<comment type="caution">
    <text evidence="2">The sequence shown here is derived from an EMBL/GenBank/DDBJ whole genome shotgun (WGS) entry which is preliminary data.</text>
</comment>
<protein>
    <recommendedName>
        <fullName evidence="1">HTH-like domain-containing protein</fullName>
    </recommendedName>
</protein>
<dbReference type="InterPro" id="IPR025948">
    <property type="entry name" value="HTH-like_dom"/>
</dbReference>
<sequence>MMIDAIQAILTKSPQSGFWKCYYRLRFEGYPFNHKRVYRVYCRLGLNLKRRVKKYCRNEKKPLSD</sequence>
<reference evidence="2 3" key="3">
    <citation type="submission" date="2008-05" db="EMBL/GenBank/DDBJ databases">
        <authorList>
            <person name="Fulton L."/>
            <person name="Clifton S."/>
            <person name="Fulton B."/>
            <person name="Xu J."/>
            <person name="Minx P."/>
            <person name="Pepin K.H."/>
            <person name="Johnson M."/>
            <person name="Thiruvilangam P."/>
            <person name="Bhonagiri V."/>
            <person name="Nash W.E."/>
            <person name="Mardis E.R."/>
            <person name="Wilson R.K."/>
        </authorList>
    </citation>
    <scope>NUCLEOTIDE SEQUENCE [LARGE SCALE GENOMIC DNA]</scope>
    <source>
        <strain evidence="2 3">ATCC 25827</strain>
    </source>
</reference>
<reference evidence="3" key="2">
    <citation type="submission" date="2008-04" db="EMBL/GenBank/DDBJ databases">
        <title>Draft genome sequence of Providencia stuartii(ATCC 25827).</title>
        <authorList>
            <person name="Sudarsanam P."/>
            <person name="Ley R."/>
            <person name="Guruge J."/>
            <person name="Turnbaugh P.J."/>
            <person name="Mahowald M."/>
            <person name="Liep D."/>
            <person name="Gordon J."/>
        </authorList>
    </citation>
    <scope>NUCLEOTIDE SEQUENCE [LARGE SCALE GENOMIC DNA]</scope>
    <source>
        <strain evidence="3">ATCC 25827</strain>
    </source>
</reference>
<dbReference type="Proteomes" id="UP000004506">
    <property type="component" value="Unassembled WGS sequence"/>
</dbReference>
<organism evidence="2 3">
    <name type="scientific">Providencia stuartii ATCC 25827</name>
    <dbReference type="NCBI Taxonomy" id="471874"/>
    <lineage>
        <taxon>Bacteria</taxon>
        <taxon>Pseudomonadati</taxon>
        <taxon>Pseudomonadota</taxon>
        <taxon>Gammaproteobacteria</taxon>
        <taxon>Enterobacterales</taxon>
        <taxon>Morganellaceae</taxon>
        <taxon>Providencia</taxon>
    </lineage>
</organism>
<reference evidence="3" key="1">
    <citation type="submission" date="2008-04" db="EMBL/GenBank/DDBJ databases">
        <title>Draft genome sequence of Providencia stuartii (ATCC 25827).</title>
        <authorList>
            <person name="Sudarsanam P."/>
            <person name="Ley R."/>
            <person name="Guruge J."/>
            <person name="Turnbaugh P.J."/>
            <person name="Mahowald M."/>
            <person name="Liep D."/>
            <person name="Gordon J."/>
        </authorList>
    </citation>
    <scope>NUCLEOTIDE SEQUENCE [LARGE SCALE GENOMIC DNA]</scope>
    <source>
        <strain evidence="3">ATCC 25827</strain>
    </source>
</reference>
<dbReference type="AlphaFoldDB" id="A0AA87CRN3"/>
<accession>A0AA87CRN3</accession>
<dbReference type="EMBL" id="ABJD02000101">
    <property type="protein sequence ID" value="EDU60107.1"/>
    <property type="molecule type" value="Genomic_DNA"/>
</dbReference>
<evidence type="ECO:0000313" key="3">
    <source>
        <dbReference type="Proteomes" id="UP000004506"/>
    </source>
</evidence>
<dbReference type="Pfam" id="PF13276">
    <property type="entry name" value="HTH_21"/>
    <property type="match status" value="1"/>
</dbReference>
<proteinExistence type="predicted"/>
<feature type="domain" description="HTH-like" evidence="1">
    <location>
        <begin position="4"/>
        <end position="54"/>
    </location>
</feature>
<name>A0AA87CRN3_PROST</name>
<evidence type="ECO:0000259" key="1">
    <source>
        <dbReference type="Pfam" id="PF13276"/>
    </source>
</evidence>
<gene>
    <name evidence="2" type="ORF">PROSTU_03312</name>
</gene>
<evidence type="ECO:0000313" key="2">
    <source>
        <dbReference type="EMBL" id="EDU60107.1"/>
    </source>
</evidence>